<dbReference type="InterPro" id="IPR002403">
    <property type="entry name" value="Cyt_P450_E_grp-IV"/>
</dbReference>
<feature type="transmembrane region" description="Helical" evidence="7">
    <location>
        <begin position="55"/>
        <end position="72"/>
    </location>
</feature>
<feature type="binding site" description="axial binding residue" evidence="6">
    <location>
        <position position="608"/>
    </location>
    <ligand>
        <name>heme</name>
        <dbReference type="ChEBI" id="CHEBI:30413"/>
    </ligand>
    <ligandPart>
        <name>Fe</name>
        <dbReference type="ChEBI" id="CHEBI:18248"/>
    </ligandPart>
</feature>
<dbReference type="OrthoDB" id="2652272at2759"/>
<dbReference type="GO" id="GO:0005506">
    <property type="term" value="F:iron ion binding"/>
    <property type="evidence" value="ECO:0007669"/>
    <property type="project" value="InterPro"/>
</dbReference>
<feature type="transmembrane region" description="Helical" evidence="7">
    <location>
        <begin position="92"/>
        <end position="117"/>
    </location>
</feature>
<dbReference type="PANTHER" id="PTHR46206">
    <property type="entry name" value="CYTOCHROME P450"/>
    <property type="match status" value="1"/>
</dbReference>
<comment type="similarity">
    <text evidence="2">Belongs to the cytochrome P450 family.</text>
</comment>
<evidence type="ECO:0000313" key="9">
    <source>
        <dbReference type="Proteomes" id="UP000054217"/>
    </source>
</evidence>
<evidence type="ECO:0000256" key="5">
    <source>
        <dbReference type="ARBA" id="ARBA00023004"/>
    </source>
</evidence>
<dbReference type="HOGENOM" id="CLU_411675_0_0_1"/>
<keyword evidence="6" id="KW-0349">Heme</keyword>
<keyword evidence="3 6" id="KW-0479">Metal-binding</keyword>
<dbReference type="Proteomes" id="UP000054217">
    <property type="component" value="Unassembled WGS sequence"/>
</dbReference>
<keyword evidence="7" id="KW-1133">Transmembrane helix</keyword>
<dbReference type="EMBL" id="KN831962">
    <property type="protein sequence ID" value="KIO06754.1"/>
    <property type="molecule type" value="Genomic_DNA"/>
</dbReference>
<feature type="transmembrane region" description="Helical" evidence="7">
    <location>
        <begin position="22"/>
        <end position="43"/>
    </location>
</feature>
<evidence type="ECO:0000256" key="1">
    <source>
        <dbReference type="ARBA" id="ARBA00001971"/>
    </source>
</evidence>
<dbReference type="InParanoid" id="A0A0C3PFQ5"/>
<dbReference type="SUPFAM" id="SSF48264">
    <property type="entry name" value="Cytochrome P450"/>
    <property type="match status" value="1"/>
</dbReference>
<keyword evidence="7" id="KW-0812">Transmembrane</keyword>
<dbReference type="InterPro" id="IPR036396">
    <property type="entry name" value="Cyt_P450_sf"/>
</dbReference>
<keyword evidence="9" id="KW-1185">Reference proteome</keyword>
<evidence type="ECO:0000256" key="4">
    <source>
        <dbReference type="ARBA" id="ARBA00023002"/>
    </source>
</evidence>
<dbReference type="Pfam" id="PF00067">
    <property type="entry name" value="p450"/>
    <property type="match status" value="1"/>
</dbReference>
<feature type="transmembrane region" description="Helical" evidence="7">
    <location>
        <begin position="129"/>
        <end position="150"/>
    </location>
</feature>
<evidence type="ECO:0000256" key="3">
    <source>
        <dbReference type="ARBA" id="ARBA00022723"/>
    </source>
</evidence>
<protein>
    <recommendedName>
        <fullName evidence="10">Cytochrome P450</fullName>
    </recommendedName>
</protein>
<dbReference type="InterPro" id="IPR001128">
    <property type="entry name" value="Cyt_P450"/>
</dbReference>
<gene>
    <name evidence="8" type="ORF">M404DRAFT_24445</name>
</gene>
<dbReference type="GO" id="GO:0004497">
    <property type="term" value="F:monooxygenase activity"/>
    <property type="evidence" value="ECO:0007669"/>
    <property type="project" value="InterPro"/>
</dbReference>
<dbReference type="GO" id="GO:0016705">
    <property type="term" value="F:oxidoreductase activity, acting on paired donors, with incorporation or reduction of molecular oxygen"/>
    <property type="evidence" value="ECO:0007669"/>
    <property type="project" value="InterPro"/>
</dbReference>
<reference evidence="9" key="2">
    <citation type="submission" date="2015-01" db="EMBL/GenBank/DDBJ databases">
        <title>Evolutionary Origins and Diversification of the Mycorrhizal Mutualists.</title>
        <authorList>
            <consortium name="DOE Joint Genome Institute"/>
            <consortium name="Mycorrhizal Genomics Consortium"/>
            <person name="Kohler A."/>
            <person name="Kuo A."/>
            <person name="Nagy L.G."/>
            <person name="Floudas D."/>
            <person name="Copeland A."/>
            <person name="Barry K.W."/>
            <person name="Cichocki N."/>
            <person name="Veneault-Fourrey C."/>
            <person name="LaButti K."/>
            <person name="Lindquist E.A."/>
            <person name="Lipzen A."/>
            <person name="Lundell T."/>
            <person name="Morin E."/>
            <person name="Murat C."/>
            <person name="Riley R."/>
            <person name="Ohm R."/>
            <person name="Sun H."/>
            <person name="Tunlid A."/>
            <person name="Henrissat B."/>
            <person name="Grigoriev I.V."/>
            <person name="Hibbett D.S."/>
            <person name="Martin F."/>
        </authorList>
    </citation>
    <scope>NUCLEOTIDE SEQUENCE [LARGE SCALE GENOMIC DNA]</scope>
    <source>
        <strain evidence="9">Marx 270</strain>
    </source>
</reference>
<evidence type="ECO:0000256" key="6">
    <source>
        <dbReference type="PIRSR" id="PIRSR602403-1"/>
    </source>
</evidence>
<evidence type="ECO:0000256" key="2">
    <source>
        <dbReference type="ARBA" id="ARBA00010617"/>
    </source>
</evidence>
<keyword evidence="4" id="KW-0560">Oxidoreductase</keyword>
<sequence>MSQTVSSQLVISTFIDAIRPPFNFIVGVTALSACLVTLLVVLFVFSTPESRRRPVFYLNVIAISIAVVLSILNGITSGKAILDPFRPTAEGIYIATISFAIFPPVFYDSILLTRFLALYPVNVTPGSTLFKIFIFPLLLGRTFYVTSPALWSVQEVTLGVLMLAGAGFCFFMIARRCRQPKVAELIDRDFGVQLPKYDKASEIFSSPQKAYESALKNHGPVIGVWRKGRLEYIVDEECAKEVLSNDQDFSFERGTARVLNLGFIIPLSKGKFSKDVHMMVAGGIIPRMEKIVDQIFPTFKRQAHRIVKNSQLSGNGVDLFAHVHRCIAEAMLITAVGEKYVSDRSLQVTEETAHAIATMTGIYQNLSPFARTFPKTWKVITWARLVVKVIIFQYCCVIVPIIWREICGRKYRPLNSRVSEYIDEEERHDEPLVHYIARMYTDSQGRVSILSAMWVSTLALAFIFASVHQTAAVAVWVVFELSIRKEYLASVQEELSAIADGIDSGGVHKLTYDALRRSTVLDSFIREVLRTKGDTLSIVRETTRDVSLAGRTIPKGNFVYPMTTLTHRSRRLYGEKAAEFDPTRWLEGPASSTVDPGYLPFGFGKWACPGRILAVTEIKMIVLTLLAISVPELEGGEYTVVDPLNVTSVPPVGRLLLHPLDSKPMEN</sequence>
<evidence type="ECO:0000313" key="8">
    <source>
        <dbReference type="EMBL" id="KIO06754.1"/>
    </source>
</evidence>
<proteinExistence type="inferred from homology"/>
<dbReference type="PRINTS" id="PR00465">
    <property type="entry name" value="EP450IV"/>
</dbReference>
<name>A0A0C3PFQ5_PISTI</name>
<comment type="cofactor">
    <cofactor evidence="1 6">
        <name>heme</name>
        <dbReference type="ChEBI" id="CHEBI:30413"/>
    </cofactor>
</comment>
<feature type="transmembrane region" description="Helical" evidence="7">
    <location>
        <begin position="385"/>
        <end position="403"/>
    </location>
</feature>
<dbReference type="STRING" id="870435.A0A0C3PFQ5"/>
<keyword evidence="7" id="KW-0472">Membrane</keyword>
<dbReference type="GO" id="GO:0020037">
    <property type="term" value="F:heme binding"/>
    <property type="evidence" value="ECO:0007669"/>
    <property type="project" value="InterPro"/>
</dbReference>
<evidence type="ECO:0008006" key="10">
    <source>
        <dbReference type="Google" id="ProtNLM"/>
    </source>
</evidence>
<reference evidence="8 9" key="1">
    <citation type="submission" date="2014-04" db="EMBL/GenBank/DDBJ databases">
        <authorList>
            <consortium name="DOE Joint Genome Institute"/>
            <person name="Kuo A."/>
            <person name="Kohler A."/>
            <person name="Costa M.D."/>
            <person name="Nagy L.G."/>
            <person name="Floudas D."/>
            <person name="Copeland A."/>
            <person name="Barry K.W."/>
            <person name="Cichocki N."/>
            <person name="Veneault-Fourrey C."/>
            <person name="LaButti K."/>
            <person name="Lindquist E.A."/>
            <person name="Lipzen A."/>
            <person name="Lundell T."/>
            <person name="Morin E."/>
            <person name="Murat C."/>
            <person name="Sun H."/>
            <person name="Tunlid A."/>
            <person name="Henrissat B."/>
            <person name="Grigoriev I.V."/>
            <person name="Hibbett D.S."/>
            <person name="Martin F."/>
            <person name="Nordberg H.P."/>
            <person name="Cantor M.N."/>
            <person name="Hua S.X."/>
        </authorList>
    </citation>
    <scope>NUCLEOTIDE SEQUENCE [LARGE SCALE GENOMIC DNA]</scope>
    <source>
        <strain evidence="8 9">Marx 270</strain>
    </source>
</reference>
<accession>A0A0C3PFQ5</accession>
<dbReference type="AlphaFoldDB" id="A0A0C3PFQ5"/>
<evidence type="ECO:0000256" key="7">
    <source>
        <dbReference type="SAM" id="Phobius"/>
    </source>
</evidence>
<feature type="transmembrane region" description="Helical" evidence="7">
    <location>
        <begin position="156"/>
        <end position="174"/>
    </location>
</feature>
<dbReference type="Gene3D" id="1.10.630.10">
    <property type="entry name" value="Cytochrome P450"/>
    <property type="match status" value="1"/>
</dbReference>
<feature type="transmembrane region" description="Helical" evidence="7">
    <location>
        <begin position="452"/>
        <end position="479"/>
    </location>
</feature>
<keyword evidence="5 6" id="KW-0408">Iron</keyword>
<organism evidence="8 9">
    <name type="scientific">Pisolithus tinctorius Marx 270</name>
    <dbReference type="NCBI Taxonomy" id="870435"/>
    <lineage>
        <taxon>Eukaryota</taxon>
        <taxon>Fungi</taxon>
        <taxon>Dikarya</taxon>
        <taxon>Basidiomycota</taxon>
        <taxon>Agaricomycotina</taxon>
        <taxon>Agaricomycetes</taxon>
        <taxon>Agaricomycetidae</taxon>
        <taxon>Boletales</taxon>
        <taxon>Sclerodermatineae</taxon>
        <taxon>Pisolithaceae</taxon>
        <taxon>Pisolithus</taxon>
    </lineage>
</organism>